<dbReference type="RefSeq" id="WP_074600707.1">
    <property type="nucleotide sequence ID" value="NZ_FNHF01000006.1"/>
</dbReference>
<name>A0A1G9X0V0_9BACI</name>
<keyword evidence="2" id="KW-1185">Reference proteome</keyword>
<evidence type="ECO:0000313" key="1">
    <source>
        <dbReference type="EMBL" id="SDM90414.1"/>
    </source>
</evidence>
<dbReference type="AlphaFoldDB" id="A0A1G9X0V0"/>
<sequence>MTAEVMSLKKEDIPLEAAMTAIKRAQQWTELAQTDPAKFTESQNHLTYAQEQLALAHQSLNWLNEEEKKQLQRADDLLRLLKQTQQSIIR</sequence>
<accession>A0A1G9X0V0</accession>
<reference evidence="2" key="1">
    <citation type="submission" date="2016-10" db="EMBL/GenBank/DDBJ databases">
        <authorList>
            <person name="Varghese N."/>
            <person name="Submissions S."/>
        </authorList>
    </citation>
    <scope>NUCLEOTIDE SEQUENCE [LARGE SCALE GENOMIC DNA]</scope>
    <source>
        <strain evidence="2">CGMCC 1.6199</strain>
    </source>
</reference>
<evidence type="ECO:0000313" key="2">
    <source>
        <dbReference type="Proteomes" id="UP000182347"/>
    </source>
</evidence>
<dbReference type="OrthoDB" id="2973395at2"/>
<protein>
    <submittedName>
        <fullName evidence="1">Uncharacterized protein</fullName>
    </submittedName>
</protein>
<dbReference type="STRING" id="482461.SAMN05216244_3706"/>
<gene>
    <name evidence="1" type="ORF">SAMN05216244_3706</name>
</gene>
<dbReference type="Proteomes" id="UP000182347">
    <property type="component" value="Unassembled WGS sequence"/>
</dbReference>
<dbReference type="EMBL" id="FNHF01000006">
    <property type="protein sequence ID" value="SDM90414.1"/>
    <property type="molecule type" value="Genomic_DNA"/>
</dbReference>
<proteinExistence type="predicted"/>
<organism evidence="1 2">
    <name type="scientific">Sediminibacillus halophilus</name>
    <dbReference type="NCBI Taxonomy" id="482461"/>
    <lineage>
        <taxon>Bacteria</taxon>
        <taxon>Bacillati</taxon>
        <taxon>Bacillota</taxon>
        <taxon>Bacilli</taxon>
        <taxon>Bacillales</taxon>
        <taxon>Bacillaceae</taxon>
        <taxon>Sediminibacillus</taxon>
    </lineage>
</organism>